<feature type="transmembrane region" description="Helical" evidence="9">
    <location>
        <begin position="261"/>
        <end position="282"/>
    </location>
</feature>
<evidence type="ECO:0000256" key="7">
    <source>
        <dbReference type="ARBA" id="ARBA00023136"/>
    </source>
</evidence>
<dbReference type="Pfam" id="PF02653">
    <property type="entry name" value="BPD_transp_2"/>
    <property type="match status" value="1"/>
</dbReference>
<feature type="transmembrane region" description="Helical" evidence="9">
    <location>
        <begin position="66"/>
        <end position="88"/>
    </location>
</feature>
<feature type="transmembrane region" description="Helical" evidence="9">
    <location>
        <begin position="43"/>
        <end position="60"/>
    </location>
</feature>
<sequence>MSLAALASHLLVGLSRAMILFIVTAGLSFVLGVLRVPNVAHGSLYMIGAFASFSISSLVGGGSLGFWLALLLAPLFVALVSLVAERALFCHLYEREHLMLLLFTFALMLIFGDLVKLVWGADYRSIMAPDFLKGAVSIFGSSLPRYNLFLLIVGPLVAIGLWFFTTKTKLGKIARAAAVDREMVGAIGINVSWVFAGAFVLGCFLAGLGGALVAPTVSITLGMDHDVIIEAFLIVTIGGLGNMWGALVGSLIFGITQSFGVLFWPQFAIVFPYAVVVIVLIWRPQGLLKSVW</sequence>
<comment type="similarity">
    <text evidence="8">Belongs to the binding-protein-dependent transport system permease family. LivHM subfamily.</text>
</comment>
<proteinExistence type="inferred from homology"/>
<evidence type="ECO:0000256" key="3">
    <source>
        <dbReference type="ARBA" id="ARBA00022475"/>
    </source>
</evidence>
<feature type="transmembrane region" description="Helical" evidence="9">
    <location>
        <begin position="184"/>
        <end position="208"/>
    </location>
</feature>
<dbReference type="EMBL" id="WJJP01000056">
    <property type="protein sequence ID" value="MBD3323326.1"/>
    <property type="molecule type" value="Genomic_DNA"/>
</dbReference>
<dbReference type="GO" id="GO:0022857">
    <property type="term" value="F:transmembrane transporter activity"/>
    <property type="evidence" value="ECO:0007669"/>
    <property type="project" value="InterPro"/>
</dbReference>
<comment type="caution">
    <text evidence="10">The sequence shown here is derived from an EMBL/GenBank/DDBJ whole genome shotgun (WGS) entry which is preliminary data.</text>
</comment>
<evidence type="ECO:0000256" key="8">
    <source>
        <dbReference type="ARBA" id="ARBA00037998"/>
    </source>
</evidence>
<evidence type="ECO:0000256" key="1">
    <source>
        <dbReference type="ARBA" id="ARBA00004651"/>
    </source>
</evidence>
<keyword evidence="6 9" id="KW-1133">Transmembrane helix</keyword>
<dbReference type="PANTHER" id="PTHR11795:SF442">
    <property type="entry name" value="ABC TRANSPORTER ATP-BINDING PROTEIN"/>
    <property type="match status" value="1"/>
</dbReference>
<keyword evidence="7 9" id="KW-0472">Membrane</keyword>
<feature type="transmembrane region" description="Helical" evidence="9">
    <location>
        <begin position="6"/>
        <end position="31"/>
    </location>
</feature>
<gene>
    <name evidence="10" type="ORF">GF339_02010</name>
</gene>
<keyword evidence="3" id="KW-1003">Cell membrane</keyword>
<name>A0A9D5Q4W2_9BACT</name>
<evidence type="ECO:0000256" key="6">
    <source>
        <dbReference type="ARBA" id="ARBA00022989"/>
    </source>
</evidence>
<feature type="transmembrane region" description="Helical" evidence="9">
    <location>
        <begin position="146"/>
        <end position="164"/>
    </location>
</feature>
<dbReference type="GO" id="GO:0005886">
    <property type="term" value="C:plasma membrane"/>
    <property type="evidence" value="ECO:0007669"/>
    <property type="project" value="UniProtKB-SubCell"/>
</dbReference>
<evidence type="ECO:0000256" key="9">
    <source>
        <dbReference type="SAM" id="Phobius"/>
    </source>
</evidence>
<comment type="subcellular location">
    <subcellularLocation>
        <location evidence="1">Cell membrane</location>
        <topology evidence="1">Multi-pass membrane protein</topology>
    </subcellularLocation>
</comment>
<dbReference type="AlphaFoldDB" id="A0A9D5Q4W2"/>
<evidence type="ECO:0000256" key="2">
    <source>
        <dbReference type="ARBA" id="ARBA00022448"/>
    </source>
</evidence>
<dbReference type="Proteomes" id="UP000649604">
    <property type="component" value="Unassembled WGS sequence"/>
</dbReference>
<reference evidence="10" key="1">
    <citation type="submission" date="2019-11" db="EMBL/GenBank/DDBJ databases">
        <title>Microbial mats filling the niche in hypersaline microbial mats.</title>
        <authorList>
            <person name="Wong H.L."/>
            <person name="Macleod F.I."/>
            <person name="White R.A. III"/>
            <person name="Burns B.P."/>
        </authorList>
    </citation>
    <scope>NUCLEOTIDE SEQUENCE</scope>
    <source>
        <strain evidence="10">Rbin_158</strain>
    </source>
</reference>
<dbReference type="GO" id="GO:0006865">
    <property type="term" value="P:amino acid transport"/>
    <property type="evidence" value="ECO:0007669"/>
    <property type="project" value="UniProtKB-KW"/>
</dbReference>
<evidence type="ECO:0000313" key="10">
    <source>
        <dbReference type="EMBL" id="MBD3323326.1"/>
    </source>
</evidence>
<feature type="transmembrane region" description="Helical" evidence="9">
    <location>
        <begin position="228"/>
        <end position="254"/>
    </location>
</feature>
<dbReference type="CDD" id="cd06582">
    <property type="entry name" value="TM_PBP1_LivH_like"/>
    <property type="match status" value="1"/>
</dbReference>
<dbReference type="PANTHER" id="PTHR11795">
    <property type="entry name" value="BRANCHED-CHAIN AMINO ACID TRANSPORT SYSTEM PERMEASE PROTEIN LIVH"/>
    <property type="match status" value="1"/>
</dbReference>
<protein>
    <submittedName>
        <fullName evidence="10">Branched-chain amino acid ABC transporter permease</fullName>
    </submittedName>
</protein>
<keyword evidence="5" id="KW-0029">Amino-acid transport</keyword>
<organism evidence="10 11">
    <name type="scientific">candidate division KSB3 bacterium</name>
    <dbReference type="NCBI Taxonomy" id="2044937"/>
    <lineage>
        <taxon>Bacteria</taxon>
        <taxon>candidate division KSB3</taxon>
    </lineage>
</organism>
<dbReference type="InterPro" id="IPR001851">
    <property type="entry name" value="ABC_transp_permease"/>
</dbReference>
<evidence type="ECO:0000313" key="11">
    <source>
        <dbReference type="Proteomes" id="UP000649604"/>
    </source>
</evidence>
<keyword evidence="2" id="KW-0813">Transport</keyword>
<evidence type="ECO:0000256" key="4">
    <source>
        <dbReference type="ARBA" id="ARBA00022692"/>
    </source>
</evidence>
<dbReference type="InterPro" id="IPR052157">
    <property type="entry name" value="BCAA_transport_permease"/>
</dbReference>
<feature type="transmembrane region" description="Helical" evidence="9">
    <location>
        <begin position="100"/>
        <end position="119"/>
    </location>
</feature>
<evidence type="ECO:0000256" key="5">
    <source>
        <dbReference type="ARBA" id="ARBA00022970"/>
    </source>
</evidence>
<accession>A0A9D5Q4W2</accession>
<keyword evidence="4 9" id="KW-0812">Transmembrane</keyword>